<dbReference type="GO" id="GO:0005886">
    <property type="term" value="C:plasma membrane"/>
    <property type="evidence" value="ECO:0007669"/>
    <property type="project" value="UniProtKB-SubCell"/>
</dbReference>
<dbReference type="GO" id="GO:0034040">
    <property type="term" value="F:ATPase-coupled lipid transmembrane transporter activity"/>
    <property type="evidence" value="ECO:0007669"/>
    <property type="project" value="TreeGrafter"/>
</dbReference>
<comment type="subcellular location">
    <subcellularLocation>
        <location evidence="1">Cell membrane</location>
        <topology evidence="1">Multi-pass membrane protein</topology>
    </subcellularLocation>
</comment>
<keyword evidence="3" id="KW-1003">Cell membrane</keyword>
<name>A0A1Z4N193_9CYAN</name>
<dbReference type="SUPFAM" id="SSF90123">
    <property type="entry name" value="ABC transporter transmembrane region"/>
    <property type="match status" value="1"/>
</dbReference>
<evidence type="ECO:0000313" key="12">
    <source>
        <dbReference type="EMBL" id="BAY99518.1"/>
    </source>
</evidence>
<dbReference type="SMART" id="SM00382">
    <property type="entry name" value="AAA"/>
    <property type="match status" value="1"/>
</dbReference>
<gene>
    <name evidence="12" type="ORF">NIES37_35010</name>
</gene>
<reference evidence="12 13" key="1">
    <citation type="submission" date="2017-06" db="EMBL/GenBank/DDBJ databases">
        <title>Genome sequencing of cyanobaciteial culture collection at National Institute for Environmental Studies (NIES).</title>
        <authorList>
            <person name="Hirose Y."/>
            <person name="Shimura Y."/>
            <person name="Fujisawa T."/>
            <person name="Nakamura Y."/>
            <person name="Kawachi M."/>
        </authorList>
    </citation>
    <scope>NUCLEOTIDE SEQUENCE [LARGE SCALE GENOMIC DNA]</scope>
    <source>
        <strain evidence="12 13">NIES-37</strain>
    </source>
</reference>
<keyword evidence="2" id="KW-0813">Transport</keyword>
<feature type="domain" description="ABC transmembrane type-1" evidence="11">
    <location>
        <begin position="431"/>
        <end position="714"/>
    </location>
</feature>
<evidence type="ECO:0000259" key="10">
    <source>
        <dbReference type="PROSITE" id="PS50893"/>
    </source>
</evidence>
<dbReference type="SUPFAM" id="SSF52540">
    <property type="entry name" value="P-loop containing nucleoside triphosphate hydrolases"/>
    <property type="match status" value="1"/>
</dbReference>
<feature type="transmembrane region" description="Helical" evidence="9">
    <location>
        <begin position="570"/>
        <end position="591"/>
    </location>
</feature>
<accession>A0A1Z4N193</accession>
<feature type="transmembrane region" description="Helical" evidence="9">
    <location>
        <begin position="544"/>
        <end position="564"/>
    </location>
</feature>
<dbReference type="InterPro" id="IPR022515">
    <property type="entry name" value="NHPM_micro_ABC2"/>
</dbReference>
<dbReference type="InterPro" id="IPR027417">
    <property type="entry name" value="P-loop_NTPase"/>
</dbReference>
<evidence type="ECO:0000256" key="3">
    <source>
        <dbReference type="ARBA" id="ARBA00022475"/>
    </source>
</evidence>
<dbReference type="InterPro" id="IPR039421">
    <property type="entry name" value="Type_1_exporter"/>
</dbReference>
<dbReference type="RefSeq" id="WP_096577713.1">
    <property type="nucleotide sequence ID" value="NZ_CAWNJS010000001.1"/>
</dbReference>
<evidence type="ECO:0000256" key="5">
    <source>
        <dbReference type="ARBA" id="ARBA00022741"/>
    </source>
</evidence>
<evidence type="ECO:0000256" key="8">
    <source>
        <dbReference type="ARBA" id="ARBA00023136"/>
    </source>
</evidence>
<dbReference type="PROSITE" id="PS50929">
    <property type="entry name" value="ABC_TM1F"/>
    <property type="match status" value="1"/>
</dbReference>
<dbReference type="PANTHER" id="PTHR24221:SF654">
    <property type="entry name" value="ATP-BINDING CASSETTE SUB-FAMILY B MEMBER 6"/>
    <property type="match status" value="1"/>
</dbReference>
<evidence type="ECO:0000256" key="6">
    <source>
        <dbReference type="ARBA" id="ARBA00022840"/>
    </source>
</evidence>
<dbReference type="InterPro" id="IPR017871">
    <property type="entry name" value="ABC_transporter-like_CS"/>
</dbReference>
<keyword evidence="13" id="KW-1185">Reference proteome</keyword>
<dbReference type="Gene3D" id="1.20.1560.10">
    <property type="entry name" value="ABC transporter type 1, transmembrane domain"/>
    <property type="match status" value="1"/>
</dbReference>
<dbReference type="AlphaFoldDB" id="A0A1Z4N193"/>
<evidence type="ECO:0000256" key="9">
    <source>
        <dbReference type="SAM" id="Phobius"/>
    </source>
</evidence>
<keyword evidence="6" id="KW-0067">ATP-binding</keyword>
<dbReference type="InterPro" id="IPR011527">
    <property type="entry name" value="ABC1_TM_dom"/>
</dbReference>
<dbReference type="InterPro" id="IPR036640">
    <property type="entry name" value="ABC1_TM_sf"/>
</dbReference>
<dbReference type="GO" id="GO:0016887">
    <property type="term" value="F:ATP hydrolysis activity"/>
    <property type="evidence" value="ECO:0007669"/>
    <property type="project" value="InterPro"/>
</dbReference>
<dbReference type="FunFam" id="3.40.50.300:FF:000299">
    <property type="entry name" value="ABC transporter ATP-binding protein/permease"/>
    <property type="match status" value="1"/>
</dbReference>
<dbReference type="PROSITE" id="PS00211">
    <property type="entry name" value="ABC_TRANSPORTER_1"/>
    <property type="match status" value="1"/>
</dbReference>
<protein>
    <submittedName>
        <fullName evidence="12">ABC transporter-related protein</fullName>
    </submittedName>
</protein>
<dbReference type="PANTHER" id="PTHR24221">
    <property type="entry name" value="ATP-BINDING CASSETTE SUB-FAMILY B"/>
    <property type="match status" value="1"/>
</dbReference>
<dbReference type="InterPro" id="IPR018490">
    <property type="entry name" value="cNMP-bd_dom_sf"/>
</dbReference>
<keyword evidence="4 9" id="KW-0812">Transmembrane</keyword>
<dbReference type="InterPro" id="IPR003593">
    <property type="entry name" value="AAA+_ATPase"/>
</dbReference>
<evidence type="ECO:0000256" key="2">
    <source>
        <dbReference type="ARBA" id="ARBA00022448"/>
    </source>
</evidence>
<dbReference type="GO" id="GO:0005524">
    <property type="term" value="F:ATP binding"/>
    <property type="evidence" value="ECO:0007669"/>
    <property type="project" value="UniProtKB-KW"/>
</dbReference>
<keyword evidence="8 9" id="KW-0472">Membrane</keyword>
<dbReference type="Gene3D" id="3.40.50.300">
    <property type="entry name" value="P-loop containing nucleotide triphosphate hydrolases"/>
    <property type="match status" value="1"/>
</dbReference>
<keyword evidence="5" id="KW-0547">Nucleotide-binding</keyword>
<evidence type="ECO:0000256" key="7">
    <source>
        <dbReference type="ARBA" id="ARBA00022989"/>
    </source>
</evidence>
<keyword evidence="7 9" id="KW-1133">Transmembrane helix</keyword>
<dbReference type="NCBIfam" id="TIGR03797">
    <property type="entry name" value="NHLM_micro_ABC2"/>
    <property type="match status" value="1"/>
</dbReference>
<dbReference type="InterPro" id="IPR003439">
    <property type="entry name" value="ABC_transporter-like_ATP-bd"/>
</dbReference>
<dbReference type="Pfam" id="PF00664">
    <property type="entry name" value="ABC_membrane"/>
    <property type="match status" value="1"/>
</dbReference>
<dbReference type="GO" id="GO:0140359">
    <property type="term" value="F:ABC-type transporter activity"/>
    <property type="evidence" value="ECO:0007669"/>
    <property type="project" value="InterPro"/>
</dbReference>
<evidence type="ECO:0000313" key="13">
    <source>
        <dbReference type="Proteomes" id="UP000218785"/>
    </source>
</evidence>
<evidence type="ECO:0000256" key="4">
    <source>
        <dbReference type="ARBA" id="ARBA00022692"/>
    </source>
</evidence>
<feature type="transmembrane region" description="Helical" evidence="9">
    <location>
        <begin position="429"/>
        <end position="453"/>
    </location>
</feature>
<feature type="transmembrane region" description="Helical" evidence="9">
    <location>
        <begin position="465"/>
        <end position="483"/>
    </location>
</feature>
<sequence>MLDQVRIVSLPGEYYQIKGNEPIILDDPETIWVVKSGSLAVFAIPLKEGVAEGTRRYLFTTRTRQAMFGIPSDSQPLPYQLVAVSIEETELLKVSVTDFREFLADGHGEALTLIEGWIEQLGLALSVITPPGLPFQEEGVRYFSLSNGQIFQPQRELVSWVQIQTGYATWMGFEELLITGRCLRQLQGRTQFLPLSADMWFQAEDMVELESLSTADIHDPDTLLAGMAHLHIYVLGSLYLLEQEETEAEAQRFQERQHLNSQVMEETLSELAFLLKPADSGNFEVGIVNDPQQALLIAAGAVARTLGVTIRPPAKSEDMKRIQDPLQAIARASRLRMRTISLQGKWWKKDSGAMLAYTIEDNHPVALLPVSDTRYEMFDPIRRSRTLINSRTAARLAQTGYTFYRPLPDKVLSTLDLLKFALEGHYQELMVVVIAGVATTLLGMITPQATAILIDSAIPDADRGLLVQIALGLLATAFGSTLFQLAQGFAIMRVETFADATTQAAVWDRLLNLKASFFRKFSIGDLNSRVSAVSQIRQRLSSTVLRSIFTSLFALLNLGLLFYYNGSLALIALVVALVNIGVTLFSGISTLRKVRPLLELQGQLLGVMVQLINGVTKLRVAGAEARAFAFWGKQYSQQIKWMLSTQNIEDIVAVINKILPALTTACLFWFATSLIQESQSGGLSTGVFLAFNAAFGTFIGGATSLSSTVVDVLQIVPLWERAQPILAAKPEVDTEKADPGRLSGRVVVDHVIFRYRDDGPLTLDDVSIHAEPGEFIAFVGASGSGKSTLFRLLLGFDAPESGTIYFDGQDLAGLDVHAVRRQLGVVMQNSRLTSASIFENIASGATITMDEAWEAARMAGFAEDIESMPMGMHTVISEGGSNLSGGQRQRLLIARSLVLKPKILLFDEATSALDNRTQAIVSQSLERLKVTRIAIAHRLSTIRNADRIYVFQNGRVVQEGSFHQLANQPGLFAQLMARQKL</sequence>
<proteinExistence type="predicted"/>
<dbReference type="KEGG" id="ttq:NIES37_35010"/>
<dbReference type="Pfam" id="PF00005">
    <property type="entry name" value="ABC_tran"/>
    <property type="match status" value="1"/>
</dbReference>
<dbReference type="SUPFAM" id="SSF51206">
    <property type="entry name" value="cAMP-binding domain-like"/>
    <property type="match status" value="1"/>
</dbReference>
<feature type="domain" description="ABC transporter" evidence="10">
    <location>
        <begin position="746"/>
        <end position="978"/>
    </location>
</feature>
<evidence type="ECO:0000256" key="1">
    <source>
        <dbReference type="ARBA" id="ARBA00004651"/>
    </source>
</evidence>
<evidence type="ECO:0000259" key="11">
    <source>
        <dbReference type="PROSITE" id="PS50929"/>
    </source>
</evidence>
<dbReference type="Proteomes" id="UP000218785">
    <property type="component" value="Chromosome"/>
</dbReference>
<organism evidence="12 13">
    <name type="scientific">Tolypothrix tenuis PCC 7101</name>
    <dbReference type="NCBI Taxonomy" id="231146"/>
    <lineage>
        <taxon>Bacteria</taxon>
        <taxon>Bacillati</taxon>
        <taxon>Cyanobacteriota</taxon>
        <taxon>Cyanophyceae</taxon>
        <taxon>Nostocales</taxon>
        <taxon>Tolypothrichaceae</taxon>
        <taxon>Tolypothrix</taxon>
    </lineage>
</organism>
<dbReference type="EMBL" id="AP018248">
    <property type="protein sequence ID" value="BAY99518.1"/>
    <property type="molecule type" value="Genomic_DNA"/>
</dbReference>
<dbReference type="PROSITE" id="PS50893">
    <property type="entry name" value="ABC_TRANSPORTER_2"/>
    <property type="match status" value="1"/>
</dbReference>